<dbReference type="AlphaFoldDB" id="A0A4P6L4V2"/>
<dbReference type="KEGG" id="plue:EWM63_28145"/>
<protein>
    <submittedName>
        <fullName evidence="1">PRTRC system protein F</fullName>
    </submittedName>
</protein>
<keyword evidence="2" id="KW-1185">Reference proteome</keyword>
<dbReference type="Proteomes" id="UP000290637">
    <property type="component" value="Chromosome"/>
</dbReference>
<dbReference type="InterPro" id="IPR022283">
    <property type="entry name" value="PRTRC_protein-F"/>
</dbReference>
<dbReference type="EMBL" id="CP035913">
    <property type="protein sequence ID" value="QBE66365.1"/>
    <property type="molecule type" value="Genomic_DNA"/>
</dbReference>
<organism evidence="1 2">
    <name type="scientific">Pseudoduganella lutea</name>
    <dbReference type="NCBI Taxonomy" id="321985"/>
    <lineage>
        <taxon>Bacteria</taxon>
        <taxon>Pseudomonadati</taxon>
        <taxon>Pseudomonadota</taxon>
        <taxon>Betaproteobacteria</taxon>
        <taxon>Burkholderiales</taxon>
        <taxon>Oxalobacteraceae</taxon>
        <taxon>Telluria group</taxon>
        <taxon>Pseudoduganella</taxon>
    </lineage>
</organism>
<proteinExistence type="predicted"/>
<evidence type="ECO:0000313" key="2">
    <source>
        <dbReference type="Proteomes" id="UP000290637"/>
    </source>
</evidence>
<reference evidence="1 2" key="1">
    <citation type="submission" date="2019-02" db="EMBL/GenBank/DDBJ databases">
        <title>Draft Genome Sequences of Six Type Strains of the Genus Massilia.</title>
        <authorList>
            <person name="Miess H."/>
            <person name="Frediansyhah A."/>
            <person name="Gross H."/>
        </authorList>
    </citation>
    <scope>NUCLEOTIDE SEQUENCE [LARGE SCALE GENOMIC DNA]</scope>
    <source>
        <strain evidence="1 2">DSM 17473</strain>
    </source>
</reference>
<dbReference type="Pfam" id="PF14456">
    <property type="entry name" value="alpha-hel2"/>
    <property type="match status" value="1"/>
</dbReference>
<evidence type="ECO:0000313" key="1">
    <source>
        <dbReference type="EMBL" id="QBE66365.1"/>
    </source>
</evidence>
<name>A0A4P6L4V2_9BURK</name>
<dbReference type="NCBIfam" id="TIGR03742">
    <property type="entry name" value="PRTRC_F"/>
    <property type="match status" value="1"/>
</dbReference>
<gene>
    <name evidence="1" type="ORF">EWM63_28145</name>
</gene>
<accession>A0A4P6L4V2</accession>
<sequence length="369" mass="40530">MLAALCQHLQQHPSQSRRSAPHDRALAMAATHALASAGQPTLADGIPASIMPAAGQRVAGMLARYLVRGGAVTERSFPQASTDPLQACGAVLSAWLHRHIGETRCLSPVFSLQPVETCKVDEIEESQAVQQPSDVDRVRGMHIAWREGSVHRWTVGPRLDRLEAVVPGLGATVLCVLEDKSWAVYPLFTPSIVLDEASHLYWLGEPDETEYLDEHCDGDPKARDAMQAEMVTRAEIEAAFPAWALRRTAGLSQRRLHILSEHHDDAFVRRAAALALALARTPVSGDFTARREGLFTGFGAVLCWADDDVAVRVSDDYADYAWQADSFDEIGEVVLPADHPPALRQWMRMITPHLRAIGLIDRLLAHLSE</sequence>
<dbReference type="OrthoDB" id="8555684at2"/>